<protein>
    <submittedName>
        <fullName evidence="3">NYN domain-containing protein</fullName>
    </submittedName>
</protein>
<organism evidence="3 4">
    <name type="scientific">Gemmobacter fulvus</name>
    <dbReference type="NCBI Taxonomy" id="2840474"/>
    <lineage>
        <taxon>Bacteria</taxon>
        <taxon>Pseudomonadati</taxon>
        <taxon>Pseudomonadota</taxon>
        <taxon>Alphaproteobacteria</taxon>
        <taxon>Rhodobacterales</taxon>
        <taxon>Paracoccaceae</taxon>
        <taxon>Gemmobacter</taxon>
    </lineage>
</organism>
<feature type="region of interest" description="Disordered" evidence="1">
    <location>
        <begin position="217"/>
        <end position="238"/>
    </location>
</feature>
<dbReference type="RefSeq" id="WP_215503818.1">
    <property type="nucleotide sequence ID" value="NZ_CP076361.1"/>
</dbReference>
<proteinExistence type="predicted"/>
<sequence length="238" mass="25718">MTLSFQDFATEQRQMKRVAVLVDGENLSATRAGHIIMGAAHFGSLTIRRVYGNAARLPQWDAAPGFHLIHSGSGKNATDLLLTVEAMALIHDRLADMLVIASSDRDFSHLATHLRERGTEVVGMGEATASPVFRKACTKFIELKPPVAAPVVPPPKAPSFDEIVQAVVRAGPQAGLPFTAVNAAIQKECKFRIGTTPDKTWHAYFTRNAAIFDCDPKGPNARVRLRKPDASASPRSGP</sequence>
<evidence type="ECO:0000259" key="2">
    <source>
        <dbReference type="Pfam" id="PF01936"/>
    </source>
</evidence>
<reference evidence="3" key="1">
    <citation type="submission" date="2021-06" db="EMBL/GenBank/DDBJ databases">
        <title>Direct submission.</title>
        <authorList>
            <person name="Lee C.-S."/>
            <person name="Jin L."/>
        </authorList>
    </citation>
    <scope>NUCLEOTIDE SEQUENCE</scope>
    <source>
        <strain evidence="3">Con5</strain>
    </source>
</reference>
<dbReference type="PANTHER" id="PTHR35811">
    <property type="entry name" value="SLR1870 PROTEIN"/>
    <property type="match status" value="1"/>
</dbReference>
<dbReference type="EMBL" id="CP076361">
    <property type="protein sequence ID" value="QWK91628.1"/>
    <property type="molecule type" value="Genomic_DNA"/>
</dbReference>
<keyword evidence="4" id="KW-1185">Reference proteome</keyword>
<dbReference type="InterPro" id="IPR021139">
    <property type="entry name" value="NYN"/>
</dbReference>
<feature type="domain" description="NYN" evidence="2">
    <location>
        <begin position="17"/>
        <end position="143"/>
    </location>
</feature>
<dbReference type="Pfam" id="PF01936">
    <property type="entry name" value="NYN"/>
    <property type="match status" value="1"/>
</dbReference>
<evidence type="ECO:0000313" key="3">
    <source>
        <dbReference type="EMBL" id="QWK91628.1"/>
    </source>
</evidence>
<dbReference type="PANTHER" id="PTHR35811:SF1">
    <property type="entry name" value="HTH OST-TYPE DOMAIN-CONTAINING PROTEIN"/>
    <property type="match status" value="1"/>
</dbReference>
<gene>
    <name evidence="3" type="ORF">KM031_07095</name>
</gene>
<dbReference type="GO" id="GO:0004540">
    <property type="term" value="F:RNA nuclease activity"/>
    <property type="evidence" value="ECO:0007669"/>
    <property type="project" value="InterPro"/>
</dbReference>
<dbReference type="CDD" id="cd11297">
    <property type="entry name" value="PIN_LabA-like_N_1"/>
    <property type="match status" value="1"/>
</dbReference>
<dbReference type="Gene3D" id="3.40.50.1010">
    <property type="entry name" value="5'-nuclease"/>
    <property type="match status" value="1"/>
</dbReference>
<dbReference type="Proteomes" id="UP000679352">
    <property type="component" value="Chromosome"/>
</dbReference>
<accession>A0A975S332</accession>
<name>A0A975S332_9RHOB</name>
<evidence type="ECO:0000256" key="1">
    <source>
        <dbReference type="SAM" id="MobiDB-lite"/>
    </source>
</evidence>
<dbReference type="AlphaFoldDB" id="A0A975S332"/>
<evidence type="ECO:0000313" key="4">
    <source>
        <dbReference type="Proteomes" id="UP000679352"/>
    </source>
</evidence>
<dbReference type="KEGG" id="gfu:KM031_07095"/>